<protein>
    <submittedName>
        <fullName evidence="1">Uncharacterized protein</fullName>
    </submittedName>
</protein>
<dbReference type="Proteomes" id="UP000622552">
    <property type="component" value="Unassembled WGS sequence"/>
</dbReference>
<evidence type="ECO:0000313" key="2">
    <source>
        <dbReference type="Proteomes" id="UP000622552"/>
    </source>
</evidence>
<organism evidence="1 2">
    <name type="scientific">Longispora fulva</name>
    <dbReference type="NCBI Taxonomy" id="619741"/>
    <lineage>
        <taxon>Bacteria</taxon>
        <taxon>Bacillati</taxon>
        <taxon>Actinomycetota</taxon>
        <taxon>Actinomycetes</taxon>
        <taxon>Micromonosporales</taxon>
        <taxon>Micromonosporaceae</taxon>
        <taxon>Longispora</taxon>
    </lineage>
</organism>
<dbReference type="AlphaFoldDB" id="A0A8J7KPD1"/>
<keyword evidence="2" id="KW-1185">Reference proteome</keyword>
<gene>
    <name evidence="1" type="ORF">IW245_002361</name>
</gene>
<comment type="caution">
    <text evidence="1">The sequence shown here is derived from an EMBL/GenBank/DDBJ whole genome shotgun (WGS) entry which is preliminary data.</text>
</comment>
<name>A0A8J7KPD1_9ACTN</name>
<dbReference type="EMBL" id="JADOUF010000001">
    <property type="protein sequence ID" value="MBG6136167.1"/>
    <property type="molecule type" value="Genomic_DNA"/>
</dbReference>
<dbReference type="RefSeq" id="WP_197003182.1">
    <property type="nucleotide sequence ID" value="NZ_BONS01000038.1"/>
</dbReference>
<reference evidence="1" key="1">
    <citation type="submission" date="2020-11" db="EMBL/GenBank/DDBJ databases">
        <title>Sequencing the genomes of 1000 actinobacteria strains.</title>
        <authorList>
            <person name="Klenk H.-P."/>
        </authorList>
    </citation>
    <scope>NUCLEOTIDE SEQUENCE</scope>
    <source>
        <strain evidence="1">DSM 45356</strain>
    </source>
</reference>
<proteinExistence type="predicted"/>
<accession>A0A8J7KPD1</accession>
<evidence type="ECO:0000313" key="1">
    <source>
        <dbReference type="EMBL" id="MBG6136167.1"/>
    </source>
</evidence>
<sequence>MTIRMWWRLQDAAALAEHAMGSPGHRLIRKRPEPALIWERLGDADVLTSSGLPGWHDPRGALHHVESRTWTHTATGLRGVPDLIPRQGVLALHKYLNLRCKFIEQIRSSIGRYPWLAVTALDSKPWFRVQVCRYRDEIAPAEALWVPAAVTARGLGADYPALIADGYTWQGGVLARFTRGVATQIAADLNQTNSGAPGRFSARFHDRAVCLDYDYPGAHGTVTRELDRTYPDADGLYALGAYQWPWLQTKAGR</sequence>